<evidence type="ECO:0000256" key="1">
    <source>
        <dbReference type="SAM" id="MobiDB-lite"/>
    </source>
</evidence>
<dbReference type="EMBL" id="JAUNZN010000003">
    <property type="protein sequence ID" value="KAK4824024.1"/>
    <property type="molecule type" value="Genomic_DNA"/>
</dbReference>
<dbReference type="AlphaFoldDB" id="A0AAN7NC25"/>
<keyword evidence="3" id="KW-1185">Reference proteome</keyword>
<dbReference type="Proteomes" id="UP001333110">
    <property type="component" value="Unassembled WGS sequence"/>
</dbReference>
<gene>
    <name evidence="2" type="ORF">QYF61_009615</name>
</gene>
<feature type="region of interest" description="Disordered" evidence="1">
    <location>
        <begin position="38"/>
        <end position="79"/>
    </location>
</feature>
<sequence>MWTHVKDKIKYRSQNDKASLDEGDQRCNSSISNYIGNRSTKLKKGSAWKKPMRYGHGEKSSPADLADNQVSPPTSSRKVHPNKVLHGLSASYWWDQCEWVWFQLLESDQVCRHPWPRGASNCTTVSVSIPATGVGEGLSCQSLGVTGVSEVSKGLSASDWSGTTGPSLCASCQLLRVGKAEAARTPKAGEEQARVDLINVCKYLMGGDGEEGAKLFSAVPPDRQWAQIKNQEISPEHMKIFLHCEGGQTLAQGWRLNHFPGQPVPMLENPFSEGKFPNIQSKPPLAQLEAISSCPITCYLGEETDPHLSTTSFQAKQSQFPQPLLIRLLLQTLHQLRCPSLDSLQHLNVSLVVGGPKLNTIFEVRPHQCRVQGHDHFPSPVRTRRLQSWVLDSLNSTYRFRRDIRKKFFMMRVVKHWNKLPREVVDAPPLEVFKARLDGALSNLVEQRSFCFPRGAGKGPERQLVQVMDKALATPLSLTANGSTYLGVESLPEQQADSARIAAANCQAPWELEPIKTRFEKKVCIDRQRLCDNIFKKGEEKLRDTSSSQKRGVRICERNNSADTQVSEEGGGGGASGTRAEIPLQPLVKTMVRQAVPLQPMEVTGGADITCSLWRTPHKSRWVPEGGCDPMESLCCSRLLAGPVDPWREKPTLEQVCWQDL</sequence>
<reference evidence="2 3" key="1">
    <citation type="journal article" date="2023" name="J. Hered.">
        <title>Chromosome-level genome of the wood stork (Mycteria americana) provides insight into avian chromosome evolution.</title>
        <authorList>
            <person name="Flamio R. Jr."/>
            <person name="Ramstad K.M."/>
        </authorList>
    </citation>
    <scope>NUCLEOTIDE SEQUENCE [LARGE SCALE GENOMIC DNA]</scope>
    <source>
        <strain evidence="2">JAX WOST 10</strain>
    </source>
</reference>
<feature type="compositionally biased region" description="Basic residues" evidence="1">
    <location>
        <begin position="40"/>
        <end position="53"/>
    </location>
</feature>
<protein>
    <submittedName>
        <fullName evidence="2">Uncharacterized protein</fullName>
    </submittedName>
</protein>
<evidence type="ECO:0000313" key="3">
    <source>
        <dbReference type="Proteomes" id="UP001333110"/>
    </source>
</evidence>
<comment type="caution">
    <text evidence="2">The sequence shown here is derived from an EMBL/GenBank/DDBJ whole genome shotgun (WGS) entry which is preliminary data.</text>
</comment>
<proteinExistence type="predicted"/>
<organism evidence="2 3">
    <name type="scientific">Mycteria americana</name>
    <name type="common">Wood stork</name>
    <dbReference type="NCBI Taxonomy" id="33587"/>
    <lineage>
        <taxon>Eukaryota</taxon>
        <taxon>Metazoa</taxon>
        <taxon>Chordata</taxon>
        <taxon>Craniata</taxon>
        <taxon>Vertebrata</taxon>
        <taxon>Euteleostomi</taxon>
        <taxon>Archelosauria</taxon>
        <taxon>Archosauria</taxon>
        <taxon>Dinosauria</taxon>
        <taxon>Saurischia</taxon>
        <taxon>Theropoda</taxon>
        <taxon>Coelurosauria</taxon>
        <taxon>Aves</taxon>
        <taxon>Neognathae</taxon>
        <taxon>Neoaves</taxon>
        <taxon>Aequornithes</taxon>
        <taxon>Ciconiiformes</taxon>
        <taxon>Ciconiidae</taxon>
        <taxon>Mycteria</taxon>
    </lineage>
</organism>
<feature type="region of interest" description="Disordered" evidence="1">
    <location>
        <begin position="556"/>
        <end position="580"/>
    </location>
</feature>
<accession>A0AAN7NC25</accession>
<name>A0AAN7NC25_MYCAM</name>
<evidence type="ECO:0000313" key="2">
    <source>
        <dbReference type="EMBL" id="KAK4824024.1"/>
    </source>
</evidence>